<dbReference type="GO" id="GO:0005886">
    <property type="term" value="C:plasma membrane"/>
    <property type="evidence" value="ECO:0007669"/>
    <property type="project" value="UniProtKB-SubCell"/>
</dbReference>
<comment type="activity regulation">
    <text evidence="12">Na(+) is not transported, but it plays an essential structural role and its presence is essential for fluoride channel function.</text>
</comment>
<proteinExistence type="inferred from homology"/>
<evidence type="ECO:0000256" key="5">
    <source>
        <dbReference type="ARBA" id="ARBA00022989"/>
    </source>
</evidence>
<feature type="binding site" evidence="12">
    <location>
        <position position="80"/>
    </location>
    <ligand>
        <name>Na(+)</name>
        <dbReference type="ChEBI" id="CHEBI:29101"/>
        <note>structural</note>
    </ligand>
</feature>
<comment type="catalytic activity">
    <reaction evidence="11">
        <text>fluoride(in) = fluoride(out)</text>
        <dbReference type="Rhea" id="RHEA:76159"/>
        <dbReference type="ChEBI" id="CHEBI:17051"/>
    </reaction>
    <physiologicalReaction direction="left-to-right" evidence="11">
        <dbReference type="Rhea" id="RHEA:76160"/>
    </physiologicalReaction>
</comment>
<evidence type="ECO:0000256" key="12">
    <source>
        <dbReference type="HAMAP-Rule" id="MF_00454"/>
    </source>
</evidence>
<keyword evidence="9 12" id="KW-0407">Ion channel</keyword>
<evidence type="ECO:0000256" key="11">
    <source>
        <dbReference type="ARBA" id="ARBA00035585"/>
    </source>
</evidence>
<feature type="transmembrane region" description="Helical" evidence="12">
    <location>
        <begin position="108"/>
        <end position="132"/>
    </location>
</feature>
<keyword evidence="6 12" id="KW-0915">Sodium</keyword>
<feature type="transmembrane region" description="Helical" evidence="12">
    <location>
        <begin position="46"/>
        <end position="66"/>
    </location>
</feature>
<evidence type="ECO:0000313" key="14">
    <source>
        <dbReference type="Proteomes" id="UP000245396"/>
    </source>
</evidence>
<dbReference type="NCBIfam" id="NF010799">
    <property type="entry name" value="PRK14203.1"/>
    <property type="match status" value="1"/>
</dbReference>
<dbReference type="InterPro" id="IPR003691">
    <property type="entry name" value="FluC"/>
</dbReference>
<comment type="subcellular location">
    <subcellularLocation>
        <location evidence="1 12">Cell membrane</location>
        <topology evidence="1 12">Multi-pass membrane protein</topology>
    </subcellularLocation>
</comment>
<evidence type="ECO:0000256" key="1">
    <source>
        <dbReference type="ARBA" id="ARBA00004651"/>
    </source>
</evidence>
<evidence type="ECO:0000256" key="9">
    <source>
        <dbReference type="ARBA" id="ARBA00023303"/>
    </source>
</evidence>
<keyword evidence="8 12" id="KW-0472">Membrane</keyword>
<comment type="similarity">
    <text evidence="10 12">Belongs to the fluoride channel Fluc/FEX (TC 1.A.43) family.</text>
</comment>
<keyword evidence="3" id="KW-0997">Cell inner membrane</keyword>
<dbReference type="Proteomes" id="UP000245396">
    <property type="component" value="Unassembled WGS sequence"/>
</dbReference>
<reference evidence="13 14" key="1">
    <citation type="submission" date="2018-05" db="EMBL/GenBank/DDBJ databases">
        <title>Genomic Encyclopedia of Type Strains, Phase IV (KMG-IV): sequencing the most valuable type-strain genomes for metagenomic binning, comparative biology and taxonomic classification.</title>
        <authorList>
            <person name="Goeker M."/>
        </authorList>
    </citation>
    <scope>NUCLEOTIDE SEQUENCE [LARGE SCALE GENOMIC DNA]</scope>
    <source>
        <strain evidence="13 14">DSM 6986</strain>
    </source>
</reference>
<dbReference type="PANTHER" id="PTHR28259:SF1">
    <property type="entry name" value="FLUORIDE EXPORT PROTEIN 1-RELATED"/>
    <property type="match status" value="1"/>
</dbReference>
<evidence type="ECO:0000256" key="7">
    <source>
        <dbReference type="ARBA" id="ARBA00023065"/>
    </source>
</evidence>
<dbReference type="PANTHER" id="PTHR28259">
    <property type="entry name" value="FLUORIDE EXPORT PROTEIN 1-RELATED"/>
    <property type="match status" value="1"/>
</dbReference>
<dbReference type="GO" id="GO:0062054">
    <property type="term" value="F:fluoride channel activity"/>
    <property type="evidence" value="ECO:0007669"/>
    <property type="project" value="UniProtKB-UniRule"/>
</dbReference>
<dbReference type="STRING" id="1192868.GCA_000304395_02960"/>
<comment type="caution">
    <text evidence="13">The sequence shown here is derived from an EMBL/GenBank/DDBJ whole genome shotgun (WGS) entry which is preliminary data.</text>
</comment>
<comment type="function">
    <text evidence="12">Fluoride-specific ion channel. Important for reducing fluoride concentration in the cell, thus reducing its toxicity.</text>
</comment>
<keyword evidence="5 12" id="KW-1133">Transmembrane helix</keyword>
<evidence type="ECO:0000256" key="10">
    <source>
        <dbReference type="ARBA" id="ARBA00035120"/>
    </source>
</evidence>
<evidence type="ECO:0000256" key="3">
    <source>
        <dbReference type="ARBA" id="ARBA00022519"/>
    </source>
</evidence>
<sequence>MEQLVESLLWVALGSALGGPARFFISGVVGRRIGETFPWGTMTVNVTGAFVIGLIGALATGGGLFATPETWQLAVTGFLGAYTTVSSFSLQTLMLVRDGEILLAGGNIALSLVLGLGFVTLGYMAGTAAAGVPI</sequence>
<name>A0A316CWL5_PSESE</name>
<feature type="transmembrane region" description="Helical" evidence="12">
    <location>
        <begin position="73"/>
        <end position="96"/>
    </location>
</feature>
<dbReference type="RefSeq" id="WP_109611448.1">
    <property type="nucleotide sequence ID" value="NZ_QGGG01000001.1"/>
</dbReference>
<keyword evidence="4 12" id="KW-0812">Transmembrane</keyword>
<evidence type="ECO:0000256" key="2">
    <source>
        <dbReference type="ARBA" id="ARBA00022475"/>
    </source>
</evidence>
<keyword evidence="12" id="KW-0813">Transport</keyword>
<accession>A0A316CWL5</accession>
<evidence type="ECO:0000256" key="6">
    <source>
        <dbReference type="ARBA" id="ARBA00023053"/>
    </source>
</evidence>
<dbReference type="GO" id="GO:0140114">
    <property type="term" value="P:cellular detoxification of fluoride"/>
    <property type="evidence" value="ECO:0007669"/>
    <property type="project" value="UniProtKB-UniRule"/>
</dbReference>
<gene>
    <name evidence="12" type="primary">fluC</name>
    <name evidence="12" type="synonym">crcB</name>
    <name evidence="13" type="ORF">C7441_101365</name>
</gene>
<evidence type="ECO:0000313" key="13">
    <source>
        <dbReference type="EMBL" id="PWJ86484.1"/>
    </source>
</evidence>
<dbReference type="EMBL" id="QGGG01000001">
    <property type="protein sequence ID" value="PWJ86484.1"/>
    <property type="molecule type" value="Genomic_DNA"/>
</dbReference>
<keyword evidence="12" id="KW-0479">Metal-binding</keyword>
<keyword evidence="14" id="KW-1185">Reference proteome</keyword>
<evidence type="ECO:0000256" key="4">
    <source>
        <dbReference type="ARBA" id="ARBA00022692"/>
    </source>
</evidence>
<feature type="binding site" evidence="12">
    <location>
        <position position="83"/>
    </location>
    <ligand>
        <name>Na(+)</name>
        <dbReference type="ChEBI" id="CHEBI:29101"/>
        <note>structural</note>
    </ligand>
</feature>
<dbReference type="GO" id="GO:0046872">
    <property type="term" value="F:metal ion binding"/>
    <property type="evidence" value="ECO:0007669"/>
    <property type="project" value="UniProtKB-KW"/>
</dbReference>
<keyword evidence="2 12" id="KW-1003">Cell membrane</keyword>
<dbReference type="AlphaFoldDB" id="A0A316CWL5"/>
<organism evidence="13 14">
    <name type="scientific">Pseudaminobacter salicylatoxidans</name>
    <dbReference type="NCBI Taxonomy" id="93369"/>
    <lineage>
        <taxon>Bacteria</taxon>
        <taxon>Pseudomonadati</taxon>
        <taxon>Pseudomonadota</taxon>
        <taxon>Alphaproteobacteria</taxon>
        <taxon>Hyphomicrobiales</taxon>
        <taxon>Phyllobacteriaceae</taxon>
        <taxon>Pseudaminobacter</taxon>
    </lineage>
</organism>
<evidence type="ECO:0000256" key="8">
    <source>
        <dbReference type="ARBA" id="ARBA00023136"/>
    </source>
</evidence>
<dbReference type="HAMAP" id="MF_00454">
    <property type="entry name" value="FluC"/>
    <property type="match status" value="1"/>
</dbReference>
<dbReference type="Pfam" id="PF02537">
    <property type="entry name" value="CRCB"/>
    <property type="match status" value="1"/>
</dbReference>
<protein>
    <recommendedName>
        <fullName evidence="12">Fluoride-specific ion channel FluC</fullName>
    </recommendedName>
</protein>
<dbReference type="OrthoDB" id="9806299at2"/>
<keyword evidence="7 12" id="KW-0406">Ion transport</keyword>